<dbReference type="HOGENOM" id="CLU_1794441_0_0_4"/>
<dbReference type="KEGG" id="nel:NELON_09080"/>
<proteinExistence type="predicted"/>
<keyword evidence="4" id="KW-1185">Reference proteome</keyword>
<dbReference type="InterPro" id="IPR011723">
    <property type="entry name" value="Znf/thioredoxin_put"/>
</dbReference>
<reference evidence="3 4" key="2">
    <citation type="journal article" date="2015" name="PLoS Genet.">
        <title>Common Cell Shape Evolution of Two Nasopharyngeal Pathogens.</title>
        <authorList>
            <person name="Veyrier F.J."/>
            <person name="Biais N."/>
            <person name="Morales P."/>
            <person name="Belkacem N."/>
            <person name="Guilhen C."/>
            <person name="Ranjeva S."/>
            <person name="Sismeiro O."/>
            <person name="Pehau-Arnaudet G."/>
            <person name="Rocha E.P."/>
            <person name="Werts C."/>
            <person name="Taha M.K."/>
            <person name="Boneca I.G."/>
        </authorList>
    </citation>
    <scope>NUCLEOTIDE SEQUENCE [LARGE SCALE GENOMIC DNA]</scope>
    <source>
        <strain evidence="3 4">ATCC 29315</strain>
    </source>
</reference>
<evidence type="ECO:0000313" key="3">
    <source>
        <dbReference type="EMBL" id="AJE19034.1"/>
    </source>
</evidence>
<evidence type="ECO:0000313" key="4">
    <source>
        <dbReference type="Proteomes" id="UP000031392"/>
    </source>
</evidence>
<sequence length="154" mass="17156">MPICSCPHCKTYLKVKESQLNVAQGFVKCADCQGLFKAKDFVARADVASIDWMPDSISDIELVRRLGTYVRGRNSFSKEQADYLLEHSGQNGGLPPELEDKGHYAAQKVPLPQIPVQGQAAAPVKRRENNHWMVAALGMLTVLILQLFYIALNR</sequence>
<dbReference type="AlphaFoldDB" id="A0A0B5CNT0"/>
<keyword evidence="1" id="KW-0812">Transmembrane</keyword>
<feature type="domain" description="Zinc finger/thioredoxin putative" evidence="2">
    <location>
        <begin position="3"/>
        <end position="38"/>
    </location>
</feature>
<accession>A0A0B5CNT0</accession>
<dbReference type="NCBIfam" id="TIGR02098">
    <property type="entry name" value="MJ0042_CXXC"/>
    <property type="match status" value="1"/>
</dbReference>
<dbReference type="Pfam" id="PF13719">
    <property type="entry name" value="Zn_ribbon_5"/>
    <property type="match status" value="1"/>
</dbReference>
<dbReference type="PATRIC" id="fig|546263.7.peg.1953"/>
<protein>
    <recommendedName>
        <fullName evidence="2">Zinc finger/thioredoxin putative domain-containing protein</fullName>
    </recommendedName>
</protein>
<keyword evidence="1" id="KW-1133">Transmembrane helix</keyword>
<dbReference type="EMBL" id="CP007726">
    <property type="protein sequence ID" value="AJE19034.1"/>
    <property type="molecule type" value="Genomic_DNA"/>
</dbReference>
<feature type="transmembrane region" description="Helical" evidence="1">
    <location>
        <begin position="132"/>
        <end position="152"/>
    </location>
</feature>
<dbReference type="Proteomes" id="UP000031392">
    <property type="component" value="Chromosome"/>
</dbReference>
<keyword evidence="1" id="KW-0472">Membrane</keyword>
<dbReference type="RefSeq" id="WP_040665732.1">
    <property type="nucleotide sequence ID" value="NZ_CP007726.1"/>
</dbReference>
<organism evidence="3 4">
    <name type="scientific">Neisseria elongata subsp. glycolytica ATCC 29315</name>
    <dbReference type="NCBI Taxonomy" id="546263"/>
    <lineage>
        <taxon>Bacteria</taxon>
        <taxon>Pseudomonadati</taxon>
        <taxon>Pseudomonadota</taxon>
        <taxon>Betaproteobacteria</taxon>
        <taxon>Neisseriales</taxon>
        <taxon>Neisseriaceae</taxon>
        <taxon>Neisseria</taxon>
    </lineage>
</organism>
<gene>
    <name evidence="3" type="ORF">NELON_09080</name>
</gene>
<reference evidence="4" key="1">
    <citation type="submission" date="2014-05" db="EMBL/GenBank/DDBJ databases">
        <title>Complete Genome sequence of Neisseria elongata subsp. glycolytica.</title>
        <authorList>
            <person name="Veyrier F.J."/>
            <person name="Taha M.-K."/>
        </authorList>
    </citation>
    <scope>NUCLEOTIDE SEQUENCE [LARGE SCALE GENOMIC DNA]</scope>
    <source>
        <strain evidence="4">ATCC 29315</strain>
    </source>
</reference>
<evidence type="ECO:0000259" key="2">
    <source>
        <dbReference type="Pfam" id="PF13719"/>
    </source>
</evidence>
<name>A0A0B5CNT0_NEIEG</name>
<evidence type="ECO:0000256" key="1">
    <source>
        <dbReference type="SAM" id="Phobius"/>
    </source>
</evidence>